<accession>A0ABY7H908</accession>
<sequence length="329" mass="37875">MILVFSKSGDPSTLDVMRWIHHLSPARVVRINADEEYHVELTFADDDFLVRVNDDEFRLAEVSSAWLRKGGFWFKGLFPAITAQGRPALTRHLSQMLERENRTLRDHFHYVLRKRCAVLGSAHGSTPNKLVVLEHARELGLSIPPFSVSNLRSHAQSLAESDRGHVTKAMSDGLYLFDTTESKTGYFTYTEALGPQSLEDVGTRLAPSFYQQYVEKAFELRIFFLDDQFRAGAIFSQNDEKTKVDYRKYNNERPNRVIPFRLPQEIEHKLSLLARRLDLNTGSFDMIVDRRGEYYLLEVNPVGQFGPLSEKCNMAIERMIAERLIANER</sequence>
<dbReference type="RefSeq" id="WP_269038104.1">
    <property type="nucleotide sequence ID" value="NZ_CP114040.1"/>
</dbReference>
<dbReference type="SUPFAM" id="SSF56059">
    <property type="entry name" value="Glutathione synthetase ATP-binding domain-like"/>
    <property type="match status" value="1"/>
</dbReference>
<dbReference type="Gene3D" id="3.30.470.20">
    <property type="entry name" value="ATP-grasp fold, B domain"/>
    <property type="match status" value="1"/>
</dbReference>
<dbReference type="Proteomes" id="UP001164459">
    <property type="component" value="Chromosome"/>
</dbReference>
<dbReference type="EMBL" id="CP114040">
    <property type="protein sequence ID" value="WAS95760.1"/>
    <property type="molecule type" value="Genomic_DNA"/>
</dbReference>
<evidence type="ECO:0000313" key="2">
    <source>
        <dbReference type="Proteomes" id="UP001164459"/>
    </source>
</evidence>
<organism evidence="1 2">
    <name type="scientific">Nannocystis punicea</name>
    <dbReference type="NCBI Taxonomy" id="2995304"/>
    <lineage>
        <taxon>Bacteria</taxon>
        <taxon>Pseudomonadati</taxon>
        <taxon>Myxococcota</taxon>
        <taxon>Polyangia</taxon>
        <taxon>Nannocystales</taxon>
        <taxon>Nannocystaceae</taxon>
        <taxon>Nannocystis</taxon>
    </lineage>
</organism>
<protein>
    <submittedName>
        <fullName evidence="1">Grasp-with-spasm system ATP-grasp peptide maturase</fullName>
    </submittedName>
</protein>
<proteinExistence type="predicted"/>
<gene>
    <name evidence="1" type="primary">gwsG</name>
    <name evidence="1" type="ORF">O0S08_06320</name>
</gene>
<dbReference type="InterPro" id="IPR026455">
    <property type="entry name" value="GRASP_w_spasm"/>
</dbReference>
<reference evidence="1" key="1">
    <citation type="submission" date="2022-11" db="EMBL/GenBank/DDBJ databases">
        <title>Minimal conservation of predation-associated metabolite biosynthetic gene clusters underscores biosynthetic potential of Myxococcota including descriptions for ten novel species: Archangium lansinium sp. nov., Myxococcus landrumus sp. nov., Nannocystis bai.</title>
        <authorList>
            <person name="Ahearne A."/>
            <person name="Stevens C."/>
            <person name="Dowd S."/>
        </authorList>
    </citation>
    <scope>NUCLEOTIDE SEQUENCE</scope>
    <source>
        <strain evidence="1">Fl3</strain>
    </source>
</reference>
<name>A0ABY7H908_9BACT</name>
<dbReference type="NCBIfam" id="TIGR04192">
    <property type="entry name" value="GRASP_w_spasm"/>
    <property type="match status" value="1"/>
</dbReference>
<evidence type="ECO:0000313" key="1">
    <source>
        <dbReference type="EMBL" id="WAS95760.1"/>
    </source>
</evidence>
<keyword evidence="2" id="KW-1185">Reference proteome</keyword>